<dbReference type="GeneID" id="120908450"/>
<proteinExistence type="predicted"/>
<dbReference type="Pfam" id="PF07776">
    <property type="entry name" value="zf-AD"/>
    <property type="match status" value="1"/>
</dbReference>
<evidence type="ECO:0000256" key="4">
    <source>
        <dbReference type="ARBA" id="ARBA00022771"/>
    </source>
</evidence>
<evidence type="ECO:0000313" key="8">
    <source>
        <dbReference type="EnsemblMetazoa" id="AARA017716-PA"/>
    </source>
</evidence>
<keyword evidence="7" id="KW-0539">Nucleus</keyword>
<accession>A0A3F2YSJ4</accession>
<keyword evidence="2" id="KW-0479">Metal-binding</keyword>
<evidence type="ECO:0000256" key="2">
    <source>
        <dbReference type="ARBA" id="ARBA00022723"/>
    </source>
</evidence>
<dbReference type="SMART" id="SM00355">
    <property type="entry name" value="ZnF_C2H2"/>
    <property type="match status" value="9"/>
</dbReference>
<dbReference type="PROSITE" id="PS00028">
    <property type="entry name" value="ZINC_FINGER_C2H2_1"/>
    <property type="match status" value="7"/>
</dbReference>
<evidence type="ECO:0000313" key="9">
    <source>
        <dbReference type="Proteomes" id="UP000075840"/>
    </source>
</evidence>
<dbReference type="PANTHER" id="PTHR24404">
    <property type="entry name" value="ZINC FINGER PROTEIN"/>
    <property type="match status" value="1"/>
</dbReference>
<dbReference type="SUPFAM" id="SSF57716">
    <property type="entry name" value="Glucocorticoid receptor-like (DNA-binding domain)"/>
    <property type="match status" value="1"/>
</dbReference>
<dbReference type="Proteomes" id="UP000075840">
    <property type="component" value="Unassembled WGS sequence"/>
</dbReference>
<evidence type="ECO:0000256" key="3">
    <source>
        <dbReference type="ARBA" id="ARBA00022737"/>
    </source>
</evidence>
<dbReference type="Pfam" id="PF00096">
    <property type="entry name" value="zf-C2H2"/>
    <property type="match status" value="4"/>
</dbReference>
<protein>
    <submittedName>
        <fullName evidence="8">Uncharacterized protein</fullName>
    </submittedName>
</protein>
<reference evidence="8" key="1">
    <citation type="submission" date="2022-08" db="UniProtKB">
        <authorList>
            <consortium name="EnsemblMetazoa"/>
        </authorList>
    </citation>
    <scope>IDENTIFICATION</scope>
    <source>
        <strain evidence="8">Dongola</strain>
    </source>
</reference>
<comment type="subcellular location">
    <subcellularLocation>
        <location evidence="1">Nucleus</location>
    </subcellularLocation>
</comment>
<dbReference type="GO" id="GO:0008270">
    <property type="term" value="F:zinc ion binding"/>
    <property type="evidence" value="ECO:0007669"/>
    <property type="project" value="UniProtKB-UniRule"/>
</dbReference>
<dbReference type="PROSITE" id="PS51915">
    <property type="entry name" value="ZAD"/>
    <property type="match status" value="1"/>
</dbReference>
<dbReference type="InterPro" id="IPR036236">
    <property type="entry name" value="Znf_C2H2_sf"/>
</dbReference>
<dbReference type="Pfam" id="PF12874">
    <property type="entry name" value="zf-met"/>
    <property type="match status" value="1"/>
</dbReference>
<organism evidence="8 9">
    <name type="scientific">Anopheles arabiensis</name>
    <name type="common">Mosquito</name>
    <dbReference type="NCBI Taxonomy" id="7173"/>
    <lineage>
        <taxon>Eukaryota</taxon>
        <taxon>Metazoa</taxon>
        <taxon>Ecdysozoa</taxon>
        <taxon>Arthropoda</taxon>
        <taxon>Hexapoda</taxon>
        <taxon>Insecta</taxon>
        <taxon>Pterygota</taxon>
        <taxon>Neoptera</taxon>
        <taxon>Endopterygota</taxon>
        <taxon>Diptera</taxon>
        <taxon>Nematocera</taxon>
        <taxon>Culicoidea</taxon>
        <taxon>Culicidae</taxon>
        <taxon>Anophelinae</taxon>
        <taxon>Anopheles</taxon>
    </lineage>
</organism>
<dbReference type="SMART" id="SM00868">
    <property type="entry name" value="zf-AD"/>
    <property type="match status" value="1"/>
</dbReference>
<evidence type="ECO:0000256" key="5">
    <source>
        <dbReference type="ARBA" id="ARBA00022833"/>
    </source>
</evidence>
<evidence type="ECO:0000256" key="6">
    <source>
        <dbReference type="ARBA" id="ARBA00023125"/>
    </source>
</evidence>
<keyword evidence="9" id="KW-1185">Reference proteome</keyword>
<dbReference type="PANTHER" id="PTHR24404:SF114">
    <property type="entry name" value="KLUMPFUSS, ISOFORM B-RELATED"/>
    <property type="match status" value="1"/>
</dbReference>
<sequence>MNELTLENLRTRFNLVCRFCLSDNDCFPLFLPDGNINKRLQKGIEIIMSKVDENDGLPNNICSMCLQRIEDFVDYEATCIKSYEILLKCITESTGVKNGDKQLTVEVLMVDTEQPDYIDDGDGPHFVAEEEQSAQYIEYIGTRQDSVDKHEELSTATVEVQDKKDVLETPATEIGKEVSHTSPVERESVHCITEDMSIKAINAKVVDYCYRNNRKIPIVQCMFCDGTYRGRNTLRKHLKIHYQIKNYSCSYCERTFADRTSLRLHEVRHSEKKSFKCTHCGRAYYSQIELNQHCIAKHGGRKYLCVVCSKQFPSKATLQDHSRVHQTDRPFVCSTCGKSFKRNRNLVRHFNSHQKNEIAAQSKSLERTATVAISCQYCEEVFKIPSELLEHLIQMHSQEYEQSHEGTHYCSLCQSKFNDMKDYLAHQAEHNLMVITVGEKTVYQCLDCGKQLRYRSLAEKHVQSHSTERRFQCNVSDCLKTYKFKVHLTRHMRSAHGEYQT</sequence>
<dbReference type="FunFam" id="3.30.160.60:FF:000202">
    <property type="entry name" value="Zinc finger protein 574"/>
    <property type="match status" value="1"/>
</dbReference>
<keyword evidence="6" id="KW-0238">DNA-binding</keyword>
<dbReference type="RefSeq" id="XP_040175367.1">
    <property type="nucleotide sequence ID" value="XM_040319433.1"/>
</dbReference>
<dbReference type="SUPFAM" id="SSF57667">
    <property type="entry name" value="beta-beta-alpha zinc fingers"/>
    <property type="match status" value="3"/>
</dbReference>
<evidence type="ECO:0000256" key="7">
    <source>
        <dbReference type="ARBA" id="ARBA00023242"/>
    </source>
</evidence>
<dbReference type="GO" id="GO:0000978">
    <property type="term" value="F:RNA polymerase II cis-regulatory region sequence-specific DNA binding"/>
    <property type="evidence" value="ECO:0007669"/>
    <property type="project" value="TreeGrafter"/>
</dbReference>
<dbReference type="EnsemblMetazoa" id="AARA017716-RA">
    <property type="protein sequence ID" value="AARA017716-PA"/>
    <property type="gene ID" value="AARA017716"/>
</dbReference>
<dbReference type="InterPro" id="IPR013087">
    <property type="entry name" value="Znf_C2H2_type"/>
</dbReference>
<name>A0A3F2YSJ4_ANOAR</name>
<keyword evidence="4" id="KW-0863">Zinc-finger</keyword>
<dbReference type="AlphaFoldDB" id="A0A3F2YSJ4"/>
<keyword evidence="5" id="KW-0862">Zinc</keyword>
<dbReference type="Gene3D" id="3.30.160.60">
    <property type="entry name" value="Classic Zinc Finger"/>
    <property type="match status" value="5"/>
</dbReference>
<dbReference type="VEuPathDB" id="VectorBase:AARA017716"/>
<dbReference type="GO" id="GO:0005634">
    <property type="term" value="C:nucleus"/>
    <property type="evidence" value="ECO:0007669"/>
    <property type="project" value="UniProtKB-SubCell"/>
</dbReference>
<dbReference type="EMBL" id="APCN01005308">
    <property type="status" value="NOT_ANNOTATED_CDS"/>
    <property type="molecule type" value="Genomic_DNA"/>
</dbReference>
<dbReference type="KEGG" id="aara:120908450"/>
<dbReference type="PROSITE" id="PS50157">
    <property type="entry name" value="ZINC_FINGER_C2H2_2"/>
    <property type="match status" value="8"/>
</dbReference>
<evidence type="ECO:0000256" key="1">
    <source>
        <dbReference type="ARBA" id="ARBA00004123"/>
    </source>
</evidence>
<dbReference type="InterPro" id="IPR050589">
    <property type="entry name" value="Ikaros_C2H2-ZF"/>
</dbReference>
<dbReference type="GO" id="GO:0032502">
    <property type="term" value="P:developmental process"/>
    <property type="evidence" value="ECO:0007669"/>
    <property type="project" value="UniProtKB-ARBA"/>
</dbReference>
<dbReference type="VEuPathDB" id="VectorBase:AARA21_009835"/>
<keyword evidence="3" id="KW-0677">Repeat</keyword>
<dbReference type="Gene3D" id="3.40.1800.20">
    <property type="match status" value="1"/>
</dbReference>
<dbReference type="InterPro" id="IPR012934">
    <property type="entry name" value="Znf_AD"/>
</dbReference>
<dbReference type="GO" id="GO:0003700">
    <property type="term" value="F:DNA-binding transcription factor activity"/>
    <property type="evidence" value="ECO:0007669"/>
    <property type="project" value="TreeGrafter"/>
</dbReference>
<dbReference type="GO" id="GO:0006357">
    <property type="term" value="P:regulation of transcription by RNA polymerase II"/>
    <property type="evidence" value="ECO:0007669"/>
    <property type="project" value="TreeGrafter"/>
</dbReference>